<name>A0A939EWZ3_9BACT</name>
<organism evidence="1 2">
    <name type="scientific">Hymenobacter telluris</name>
    <dbReference type="NCBI Taxonomy" id="2816474"/>
    <lineage>
        <taxon>Bacteria</taxon>
        <taxon>Pseudomonadati</taxon>
        <taxon>Bacteroidota</taxon>
        <taxon>Cytophagia</taxon>
        <taxon>Cytophagales</taxon>
        <taxon>Hymenobacteraceae</taxon>
        <taxon>Hymenobacter</taxon>
    </lineage>
</organism>
<dbReference type="EMBL" id="JAFLQZ010000010">
    <property type="protein sequence ID" value="MBO0359384.1"/>
    <property type="molecule type" value="Genomic_DNA"/>
</dbReference>
<keyword evidence="2" id="KW-1185">Reference proteome</keyword>
<reference evidence="1" key="1">
    <citation type="submission" date="2021-03" db="EMBL/GenBank/DDBJ databases">
        <authorList>
            <person name="Kim M.K."/>
        </authorList>
    </citation>
    <scope>NUCLEOTIDE SEQUENCE</scope>
    <source>
        <strain evidence="1">BT186</strain>
    </source>
</reference>
<evidence type="ECO:0000313" key="2">
    <source>
        <dbReference type="Proteomes" id="UP000664144"/>
    </source>
</evidence>
<sequence length="139" mass="15984">MQLVAYRPEYHVRVDEARNRMIYERFEELTIATELPHYLPDLQRALTLLRPGFTVLADLRRTLGPNLHLLPVFLASHTLMMQAGIGMMAEVHPLSHTMYQISQAVRAQTHVPARQFTSREEAEAFLDSFQIELNPEAEG</sequence>
<proteinExistence type="predicted"/>
<accession>A0A939EWZ3</accession>
<comment type="caution">
    <text evidence="1">The sequence shown here is derived from an EMBL/GenBank/DDBJ whole genome shotgun (WGS) entry which is preliminary data.</text>
</comment>
<evidence type="ECO:0000313" key="1">
    <source>
        <dbReference type="EMBL" id="MBO0359384.1"/>
    </source>
</evidence>
<dbReference type="RefSeq" id="WP_206985304.1">
    <property type="nucleotide sequence ID" value="NZ_JAFLQZ010000010.1"/>
</dbReference>
<dbReference type="Proteomes" id="UP000664144">
    <property type="component" value="Unassembled WGS sequence"/>
</dbReference>
<dbReference type="AlphaFoldDB" id="A0A939EWZ3"/>
<protein>
    <submittedName>
        <fullName evidence="1">Uncharacterized protein</fullName>
    </submittedName>
</protein>
<gene>
    <name evidence="1" type="ORF">J0X19_15580</name>
</gene>